<evidence type="ECO:0000313" key="3">
    <source>
        <dbReference type="Proteomes" id="UP000193560"/>
    </source>
</evidence>
<dbReference type="EMBL" id="MCGE01000014">
    <property type="protein sequence ID" value="ORZ14743.1"/>
    <property type="molecule type" value="Genomic_DNA"/>
</dbReference>
<proteinExistence type="predicted"/>
<dbReference type="InterPro" id="IPR036291">
    <property type="entry name" value="NAD(P)-bd_dom_sf"/>
</dbReference>
<reference evidence="2 3" key="1">
    <citation type="submission" date="2016-07" db="EMBL/GenBank/DDBJ databases">
        <title>Pervasive Adenine N6-methylation of Active Genes in Fungi.</title>
        <authorList>
            <consortium name="DOE Joint Genome Institute"/>
            <person name="Mondo S.J."/>
            <person name="Dannebaum R.O."/>
            <person name="Kuo R.C."/>
            <person name="Labutti K."/>
            <person name="Haridas S."/>
            <person name="Kuo A."/>
            <person name="Salamov A."/>
            <person name="Ahrendt S.R."/>
            <person name="Lipzen A."/>
            <person name="Sullivan W."/>
            <person name="Andreopoulos W.B."/>
            <person name="Clum A."/>
            <person name="Lindquist E."/>
            <person name="Daum C."/>
            <person name="Ramamoorthy G.K."/>
            <person name="Gryganskyi A."/>
            <person name="Culley D."/>
            <person name="Magnuson J.K."/>
            <person name="James T.Y."/>
            <person name="O'Malley M.A."/>
            <person name="Stajich J.E."/>
            <person name="Spatafora J.W."/>
            <person name="Visel A."/>
            <person name="Grigoriev I.V."/>
        </authorList>
    </citation>
    <scope>NUCLEOTIDE SEQUENCE [LARGE SCALE GENOMIC DNA]</scope>
    <source>
        <strain evidence="2 3">NRRL 1336</strain>
    </source>
</reference>
<dbReference type="AlphaFoldDB" id="A0A1X2IE22"/>
<dbReference type="SUPFAM" id="SSF51735">
    <property type="entry name" value="NAD(P)-binding Rossmann-fold domains"/>
    <property type="match status" value="1"/>
</dbReference>
<dbReference type="Gene3D" id="3.40.50.720">
    <property type="entry name" value="NAD(P)-binding Rossmann-like Domain"/>
    <property type="match status" value="1"/>
</dbReference>
<name>A0A1X2IE22_9FUNG</name>
<dbReference type="PANTHER" id="PTHR33303:SF2">
    <property type="entry name" value="COA-BINDING DOMAIN-CONTAINING PROTEIN"/>
    <property type="match status" value="1"/>
</dbReference>
<keyword evidence="3" id="KW-1185">Reference proteome</keyword>
<comment type="caution">
    <text evidence="2">The sequence shown here is derived from an EMBL/GenBank/DDBJ whole genome shotgun (WGS) entry which is preliminary data.</text>
</comment>
<sequence length="83" mass="9262">MSLTKRFITSCRFVVVGASTSRAKYGNKVLRWYQSECLNVAPVHPVETEIEGIRCITSVDQLEDPKNVLVYASECHLTSTNGL</sequence>
<protein>
    <recommendedName>
        <fullName evidence="1">CoA-binding domain-containing protein</fullName>
    </recommendedName>
</protein>
<evidence type="ECO:0000259" key="1">
    <source>
        <dbReference type="Pfam" id="PF13380"/>
    </source>
</evidence>
<evidence type="ECO:0000313" key="2">
    <source>
        <dbReference type="EMBL" id="ORZ14743.1"/>
    </source>
</evidence>
<dbReference type="PANTHER" id="PTHR33303">
    <property type="entry name" value="CYTOPLASMIC PROTEIN-RELATED"/>
    <property type="match status" value="1"/>
</dbReference>
<accession>A0A1X2IE22</accession>
<dbReference type="STRING" id="90262.A0A1X2IE22"/>
<dbReference type="Proteomes" id="UP000193560">
    <property type="component" value="Unassembled WGS sequence"/>
</dbReference>
<organism evidence="2 3">
    <name type="scientific">Absidia repens</name>
    <dbReference type="NCBI Taxonomy" id="90262"/>
    <lineage>
        <taxon>Eukaryota</taxon>
        <taxon>Fungi</taxon>
        <taxon>Fungi incertae sedis</taxon>
        <taxon>Mucoromycota</taxon>
        <taxon>Mucoromycotina</taxon>
        <taxon>Mucoromycetes</taxon>
        <taxon>Mucorales</taxon>
        <taxon>Cunninghamellaceae</taxon>
        <taxon>Absidia</taxon>
    </lineage>
</organism>
<dbReference type="InterPro" id="IPR003781">
    <property type="entry name" value="CoA-bd"/>
</dbReference>
<gene>
    <name evidence="2" type="ORF">BCR42DRAFT_466685</name>
</gene>
<dbReference type="OrthoDB" id="5138418at2759"/>
<dbReference type="Pfam" id="PF13380">
    <property type="entry name" value="CoA_binding_2"/>
    <property type="match status" value="1"/>
</dbReference>
<feature type="domain" description="CoA-binding" evidence="1">
    <location>
        <begin position="13"/>
        <end position="72"/>
    </location>
</feature>